<evidence type="ECO:0000256" key="2">
    <source>
        <dbReference type="ARBA" id="ARBA00008520"/>
    </source>
</evidence>
<keyword evidence="7" id="KW-1185">Reference proteome</keyword>
<name>A0A3S0LLV1_9GAMM</name>
<protein>
    <submittedName>
        <fullName evidence="6">Extracellular solute-binding protein</fullName>
    </submittedName>
</protein>
<evidence type="ECO:0000256" key="3">
    <source>
        <dbReference type="ARBA" id="ARBA00022448"/>
    </source>
</evidence>
<feature type="signal peptide" evidence="5">
    <location>
        <begin position="1"/>
        <end position="22"/>
    </location>
</feature>
<evidence type="ECO:0000256" key="4">
    <source>
        <dbReference type="ARBA" id="ARBA00022729"/>
    </source>
</evidence>
<dbReference type="Gene3D" id="3.40.190.10">
    <property type="entry name" value="Periplasmic binding protein-like II"/>
    <property type="match status" value="2"/>
</dbReference>
<dbReference type="OrthoDB" id="9812682at2"/>
<comment type="caution">
    <text evidence="6">The sequence shown here is derived from an EMBL/GenBank/DDBJ whole genome shotgun (WGS) entry which is preliminary data.</text>
</comment>
<dbReference type="GO" id="GO:0042597">
    <property type="term" value="C:periplasmic space"/>
    <property type="evidence" value="ECO:0007669"/>
    <property type="project" value="UniProtKB-SubCell"/>
</dbReference>
<dbReference type="Proteomes" id="UP000267448">
    <property type="component" value="Unassembled WGS sequence"/>
</dbReference>
<sequence length="478" mass="53854">MLRAVAKIIICTFSFQFSLCQAQFSLDQIPEIENKQAITLVAESGFWTEHLKEKLLPKYTAHTGITVNVITTSLDEMFTLQTNSLVKGSGKFDLLTMEAGWAKEWAANGFTVPLDELAKLYDPNGERAMKNYLEPYYPSLLNILSYHSEIHAIPYNNYVMGNHYRADLFQHPKEKIKFSAQYGYPLAPPENLQQLLDVSEFFTRKTGERLAGKVLEKPFYGLALMSGNRPHINDEFSSILWSLDGYWMKPDYGNDSKLKLFELPSDNEKLKQTTHIYRKLMQYAYPADKQFAFEEAAGAMANGDVAMWPFAYNNLWHASFQVESNQPGAKLAVAQVPGGKPYNGAYAFAVAYDSVNPQAAYWLLKYMGSFEAQFAYASGGGNPCRIDVTTAAEFQKTELRHIGGAFMASHEANIKWSDDVLKLGHFTSTAMGNIYPELTKTSYALSRPQTNIDAEINRLNQIIIQLQNRHGEVPVVAK</sequence>
<dbReference type="AlphaFoldDB" id="A0A3S0LLV1"/>
<evidence type="ECO:0000256" key="5">
    <source>
        <dbReference type="SAM" id="SignalP"/>
    </source>
</evidence>
<feature type="chain" id="PRO_5018547499" evidence="5">
    <location>
        <begin position="23"/>
        <end position="478"/>
    </location>
</feature>
<evidence type="ECO:0000256" key="1">
    <source>
        <dbReference type="ARBA" id="ARBA00004418"/>
    </source>
</evidence>
<dbReference type="Pfam" id="PF01547">
    <property type="entry name" value="SBP_bac_1"/>
    <property type="match status" value="1"/>
</dbReference>
<dbReference type="InterPro" id="IPR050490">
    <property type="entry name" value="Bact_solute-bd_prot1"/>
</dbReference>
<dbReference type="RefSeq" id="WP_126520696.1">
    <property type="nucleotide sequence ID" value="NZ_RXNU01000006.1"/>
</dbReference>
<organism evidence="6 7">
    <name type="scientific">Shewanella canadensis</name>
    <dbReference type="NCBI Taxonomy" id="271096"/>
    <lineage>
        <taxon>Bacteria</taxon>
        <taxon>Pseudomonadati</taxon>
        <taxon>Pseudomonadota</taxon>
        <taxon>Gammaproteobacteria</taxon>
        <taxon>Alteromonadales</taxon>
        <taxon>Shewanellaceae</taxon>
        <taxon>Shewanella</taxon>
    </lineage>
</organism>
<evidence type="ECO:0000313" key="6">
    <source>
        <dbReference type="EMBL" id="RTR38454.1"/>
    </source>
</evidence>
<dbReference type="EMBL" id="RXNU01000006">
    <property type="protein sequence ID" value="RTR38454.1"/>
    <property type="molecule type" value="Genomic_DNA"/>
</dbReference>
<reference evidence="6 7" key="1">
    <citation type="submission" date="2018-12" db="EMBL/GenBank/DDBJ databases">
        <authorList>
            <person name="Yu L."/>
        </authorList>
    </citation>
    <scope>NUCLEOTIDE SEQUENCE [LARGE SCALE GENOMIC DNA]</scope>
    <source>
        <strain evidence="6 7">HAW-EB2</strain>
    </source>
</reference>
<keyword evidence="4 5" id="KW-0732">Signal</keyword>
<dbReference type="InterPro" id="IPR006059">
    <property type="entry name" value="SBP"/>
</dbReference>
<proteinExistence type="inferred from homology"/>
<comment type="subcellular location">
    <subcellularLocation>
        <location evidence="1">Periplasm</location>
    </subcellularLocation>
</comment>
<comment type="similarity">
    <text evidence="2">Belongs to the bacterial solute-binding protein 1 family.</text>
</comment>
<dbReference type="PANTHER" id="PTHR43649">
    <property type="entry name" value="ARABINOSE-BINDING PROTEIN-RELATED"/>
    <property type="match status" value="1"/>
</dbReference>
<keyword evidence="3" id="KW-0813">Transport</keyword>
<evidence type="ECO:0000313" key="7">
    <source>
        <dbReference type="Proteomes" id="UP000267448"/>
    </source>
</evidence>
<gene>
    <name evidence="6" type="ORF">EKG38_13135</name>
</gene>
<dbReference type="PANTHER" id="PTHR43649:SF34">
    <property type="entry name" value="ABC TRANSPORTER PERIPLASMIC-BINDING PROTEIN YCJN-RELATED"/>
    <property type="match status" value="1"/>
</dbReference>
<accession>A0A3S0LLV1</accession>
<dbReference type="SUPFAM" id="SSF53850">
    <property type="entry name" value="Periplasmic binding protein-like II"/>
    <property type="match status" value="1"/>
</dbReference>